<dbReference type="Pfam" id="PF02492">
    <property type="entry name" value="cobW"/>
    <property type="match status" value="1"/>
</dbReference>
<evidence type="ECO:0000256" key="2">
    <source>
        <dbReference type="ARBA" id="ARBA00022801"/>
    </source>
</evidence>
<evidence type="ECO:0000313" key="10">
    <source>
        <dbReference type="Proteomes" id="UP000283458"/>
    </source>
</evidence>
<dbReference type="InterPro" id="IPR003495">
    <property type="entry name" value="CobW/HypB/UreG_nucleotide-bd"/>
</dbReference>
<protein>
    <submittedName>
        <fullName evidence="9">GTP-binding protein</fullName>
    </submittedName>
</protein>
<dbReference type="InterPro" id="IPR036627">
    <property type="entry name" value="CobW-likC_sf"/>
</dbReference>
<comment type="similarity">
    <text evidence="4">Belongs to the SIMIBI class G3E GTPase family. ZNG1 subfamily.</text>
</comment>
<dbReference type="CDD" id="cd03112">
    <property type="entry name" value="CobW-like"/>
    <property type="match status" value="1"/>
</dbReference>
<keyword evidence="10" id="KW-1185">Reference proteome</keyword>
<evidence type="ECO:0000256" key="1">
    <source>
        <dbReference type="ARBA" id="ARBA00022741"/>
    </source>
</evidence>
<dbReference type="Pfam" id="PF07683">
    <property type="entry name" value="CobW_C"/>
    <property type="match status" value="1"/>
</dbReference>
<evidence type="ECO:0000256" key="5">
    <source>
        <dbReference type="ARBA" id="ARBA00045658"/>
    </source>
</evidence>
<evidence type="ECO:0000256" key="6">
    <source>
        <dbReference type="ARBA" id="ARBA00049117"/>
    </source>
</evidence>
<dbReference type="GO" id="GO:0005737">
    <property type="term" value="C:cytoplasm"/>
    <property type="evidence" value="ECO:0007669"/>
    <property type="project" value="TreeGrafter"/>
</dbReference>
<sequence length="407" mass="44999">MQRLSGETPVTSPRLPVSVLTGFLGSGKTTLLQALLRHPAMARTAVIINEFGEVGLDHLLVAKASENMVLMDSGCLCCTIRGDLVDTLRDLFLKRVRGEVPDFERVVVETTGLADPAPIIHTLMTDPLLAARFRLDGVIATVDAAHGSSQLDRQPESVKQAAVADRIVLTKTDVAAPAATVALMKRLNAINPAAPIIPAAHGAIDPAVLFDAGLYNPETKSPDVVRWLREEAYRDEQARGHDHHEDGHHGHEHHEHGEHGHDHTHDDHHHDHEHEHEHEHGDHCAADCGHDHHHHDANRHDDHIRAFCMVIDRRVPWNGFVDFMEALIAQGGDNLLRVKGLLNVQESDLPVVVHGVQHMFHPPVRLEEWPSEDQRTKLVFITRDLGPTVIEPLFNSLVWGEGEAPAA</sequence>
<comment type="catalytic activity">
    <reaction evidence="6">
        <text>GTP + H2O = GDP + phosphate + H(+)</text>
        <dbReference type="Rhea" id="RHEA:19669"/>
        <dbReference type="ChEBI" id="CHEBI:15377"/>
        <dbReference type="ChEBI" id="CHEBI:15378"/>
        <dbReference type="ChEBI" id="CHEBI:37565"/>
        <dbReference type="ChEBI" id="CHEBI:43474"/>
        <dbReference type="ChEBI" id="CHEBI:58189"/>
    </reaction>
    <physiologicalReaction direction="left-to-right" evidence="6">
        <dbReference type="Rhea" id="RHEA:19670"/>
    </physiologicalReaction>
</comment>
<keyword evidence="1" id="KW-0547">Nucleotide-binding</keyword>
<feature type="domain" description="CobW C-terminal" evidence="8">
    <location>
        <begin position="304"/>
        <end position="398"/>
    </location>
</feature>
<dbReference type="Gene3D" id="3.40.50.300">
    <property type="entry name" value="P-loop containing nucleotide triphosphate hydrolases"/>
    <property type="match status" value="1"/>
</dbReference>
<dbReference type="RefSeq" id="WP_119829365.1">
    <property type="nucleotide sequence ID" value="NZ_QYUL01000001.1"/>
</dbReference>
<evidence type="ECO:0000259" key="8">
    <source>
        <dbReference type="SMART" id="SM00833"/>
    </source>
</evidence>
<gene>
    <name evidence="9" type="ORF">D3877_03525</name>
</gene>
<evidence type="ECO:0000256" key="3">
    <source>
        <dbReference type="ARBA" id="ARBA00023186"/>
    </source>
</evidence>
<dbReference type="PANTHER" id="PTHR13748:SF62">
    <property type="entry name" value="COBW DOMAIN-CONTAINING PROTEIN"/>
    <property type="match status" value="1"/>
</dbReference>
<dbReference type="SMART" id="SM00833">
    <property type="entry name" value="CobW_C"/>
    <property type="match status" value="1"/>
</dbReference>
<dbReference type="InterPro" id="IPR011629">
    <property type="entry name" value="CobW-like_C"/>
</dbReference>
<dbReference type="InterPro" id="IPR027417">
    <property type="entry name" value="P-loop_NTPase"/>
</dbReference>
<dbReference type="EMBL" id="QYUL01000001">
    <property type="protein sequence ID" value="RJF83724.1"/>
    <property type="molecule type" value="Genomic_DNA"/>
</dbReference>
<evidence type="ECO:0000256" key="7">
    <source>
        <dbReference type="SAM" id="MobiDB-lite"/>
    </source>
</evidence>
<dbReference type="GO" id="GO:0016787">
    <property type="term" value="F:hydrolase activity"/>
    <property type="evidence" value="ECO:0007669"/>
    <property type="project" value="UniProtKB-KW"/>
</dbReference>
<keyword evidence="2" id="KW-0378">Hydrolase</keyword>
<comment type="caution">
    <text evidence="9">The sequence shown here is derived from an EMBL/GenBank/DDBJ whole genome shotgun (WGS) entry which is preliminary data.</text>
</comment>
<dbReference type="Proteomes" id="UP000283458">
    <property type="component" value="Unassembled WGS sequence"/>
</dbReference>
<accession>A0A418W179</accession>
<evidence type="ECO:0000256" key="4">
    <source>
        <dbReference type="ARBA" id="ARBA00034320"/>
    </source>
</evidence>
<dbReference type="PANTHER" id="PTHR13748">
    <property type="entry name" value="COBW-RELATED"/>
    <property type="match status" value="1"/>
</dbReference>
<dbReference type="AlphaFoldDB" id="A0A418W179"/>
<proteinExistence type="inferred from homology"/>
<dbReference type="OrthoDB" id="9808822at2"/>
<evidence type="ECO:0000313" key="9">
    <source>
        <dbReference type="EMBL" id="RJF83724.1"/>
    </source>
</evidence>
<comment type="function">
    <text evidence="5">Zinc chaperone that directly transfers zinc cofactor to target proteins, thereby activating them. Zinc is transferred from the CXCC motif in the GTPase domain to the zinc binding site in target proteins in a process requiring GTP hydrolysis.</text>
</comment>
<organism evidence="9 10">
    <name type="scientific">Azospirillum cavernae</name>
    <dbReference type="NCBI Taxonomy" id="2320860"/>
    <lineage>
        <taxon>Bacteria</taxon>
        <taxon>Pseudomonadati</taxon>
        <taxon>Pseudomonadota</taxon>
        <taxon>Alphaproteobacteria</taxon>
        <taxon>Rhodospirillales</taxon>
        <taxon>Azospirillaceae</taxon>
        <taxon>Azospirillum</taxon>
    </lineage>
</organism>
<name>A0A418W179_9PROT</name>
<dbReference type="Gene3D" id="3.30.1220.10">
    <property type="entry name" value="CobW-like, C-terminal domain"/>
    <property type="match status" value="1"/>
</dbReference>
<dbReference type="SUPFAM" id="SSF90002">
    <property type="entry name" value="Hypothetical protein YjiA, C-terminal domain"/>
    <property type="match status" value="1"/>
</dbReference>
<keyword evidence="3" id="KW-0143">Chaperone</keyword>
<reference evidence="9 10" key="1">
    <citation type="submission" date="2018-09" db="EMBL/GenBank/DDBJ databases">
        <authorList>
            <person name="Zhu H."/>
        </authorList>
    </citation>
    <scope>NUCLEOTIDE SEQUENCE [LARGE SCALE GENOMIC DNA]</scope>
    <source>
        <strain evidence="9 10">K2W22B-5</strain>
    </source>
</reference>
<dbReference type="InterPro" id="IPR051316">
    <property type="entry name" value="Zinc-reg_GTPase_activator"/>
</dbReference>
<dbReference type="GO" id="GO:0000166">
    <property type="term" value="F:nucleotide binding"/>
    <property type="evidence" value="ECO:0007669"/>
    <property type="project" value="UniProtKB-KW"/>
</dbReference>
<dbReference type="SUPFAM" id="SSF52540">
    <property type="entry name" value="P-loop containing nucleoside triphosphate hydrolases"/>
    <property type="match status" value="1"/>
</dbReference>
<feature type="region of interest" description="Disordered" evidence="7">
    <location>
        <begin position="236"/>
        <end position="278"/>
    </location>
</feature>